<dbReference type="InterPro" id="IPR011527">
    <property type="entry name" value="ABC1_TM_dom"/>
</dbReference>
<evidence type="ECO:0000256" key="4">
    <source>
        <dbReference type="ARBA" id="ARBA00022692"/>
    </source>
</evidence>
<keyword evidence="13" id="KW-1185">Reference proteome</keyword>
<gene>
    <name evidence="12" type="ORF">GQ607_014368</name>
</gene>
<keyword evidence="3" id="KW-1003">Cell membrane</keyword>
<feature type="domain" description="ABC transporter" evidence="10">
    <location>
        <begin position="525"/>
        <end position="759"/>
    </location>
</feature>
<dbReference type="PROSITE" id="PS50893">
    <property type="entry name" value="ABC_TRANSPORTER_2"/>
    <property type="match status" value="1"/>
</dbReference>
<dbReference type="OrthoDB" id="4818712at2759"/>
<dbReference type="Gene3D" id="1.20.1560.10">
    <property type="entry name" value="ABC transporter type 1, transmembrane domain"/>
    <property type="match status" value="1"/>
</dbReference>
<name>A0A8H3W1Y9_9PEZI</name>
<dbReference type="PANTHER" id="PTHR24221">
    <property type="entry name" value="ATP-BINDING CASSETTE SUB-FAMILY B"/>
    <property type="match status" value="1"/>
</dbReference>
<feature type="transmembrane region" description="Helical" evidence="9">
    <location>
        <begin position="6"/>
        <end position="25"/>
    </location>
</feature>
<dbReference type="Pfam" id="PF00005">
    <property type="entry name" value="ABC_tran"/>
    <property type="match status" value="1"/>
</dbReference>
<sequence length="765" mass="85097">MTPDNIFDYSQLFCSLLTALLSLLAPLGAEISSARSVIWAGCALFALAWSKVVFLWTLSILHHNAYSLSTLHSVFFAIAATLQVDRLSDNPKRLWTPYKWAWCLGCISDAIGVAHFISRRNFDYTAWLDLAFAIGKLPVYVGIQCCVSFGSDHRYKRVPQDDPESTIPELDEIDIETGPGTAAKTSQSRAQFKIFWRFIWPSNNRAMKGRFILALVLNSGIQVVGLWIPHALGRFIDRLPSAEIWSRVSSLIVFWFALEFSHPILLGLKEWVWIKLRSYRARSLDKSTYANIMNADHSFHTTRSPTELINSVDRAKGVENSFDGLMENSADGLFMICVTIPVIAARFNQPILNLIAVCLMTKYVIFRRAVTARFRANAVLISLHELHKKRREDTVRGWATAAAFRQQGYLVGANDSRIEELGQALDKYLIHAYWFWASNLLVDYVGQYVGILLICDQVLYGYMTPGEIFVWLAYWKQVTSPVTAILKALEKLSKSFQDAAKAGEILDMKPRATQGKGLTVTQGGLELKDITLSLGGNAIFENFNLSVPGGTKVALVGPSGVGKSTIIGLLSGQIIPDSGEVLVDGQNINEVDHDVLASHIGVLEQKPHVYNTTVKENVLYGKREATDEEVETACRKACIHDDVVGREKGYETPCGVDGKHFSGGQVQRITIARLFLMDPKVLLIDEGTSALDAATEGFIKRSIAEAFESRTVVTVAHRLSSIRQADITIVLGANGKIVESGTHDTLLKSRGKYWEYWQEHLGEQT</sequence>
<comment type="caution">
    <text evidence="12">The sequence shown here is derived from an EMBL/GenBank/DDBJ whole genome shotgun (WGS) entry which is preliminary data.</text>
</comment>
<dbReference type="GO" id="GO:0005774">
    <property type="term" value="C:vacuolar membrane"/>
    <property type="evidence" value="ECO:0007669"/>
    <property type="project" value="TreeGrafter"/>
</dbReference>
<dbReference type="InterPro" id="IPR003439">
    <property type="entry name" value="ABC_transporter-like_ATP-bd"/>
</dbReference>
<feature type="transmembrane region" description="Helical" evidence="9">
    <location>
        <begin position="65"/>
        <end position="84"/>
    </location>
</feature>
<evidence type="ECO:0000256" key="6">
    <source>
        <dbReference type="ARBA" id="ARBA00022840"/>
    </source>
</evidence>
<keyword evidence="8 9" id="KW-0472">Membrane</keyword>
<dbReference type="PANTHER" id="PTHR24221:SF651">
    <property type="entry name" value="HEAVY METAL TOLERANCE PROTEIN"/>
    <property type="match status" value="1"/>
</dbReference>
<dbReference type="EMBL" id="WOWK01000110">
    <property type="protein sequence ID" value="KAF0318450.1"/>
    <property type="molecule type" value="Genomic_DNA"/>
</dbReference>
<keyword evidence="4 9" id="KW-0812">Transmembrane</keyword>
<dbReference type="SUPFAM" id="SSF52540">
    <property type="entry name" value="P-loop containing nucleoside triphosphate hydrolases"/>
    <property type="match status" value="1"/>
</dbReference>
<dbReference type="Gene3D" id="3.40.50.300">
    <property type="entry name" value="P-loop containing nucleotide triphosphate hydrolases"/>
    <property type="match status" value="1"/>
</dbReference>
<evidence type="ECO:0000313" key="12">
    <source>
        <dbReference type="EMBL" id="KAF0318450.1"/>
    </source>
</evidence>
<dbReference type="InterPro" id="IPR027417">
    <property type="entry name" value="P-loop_NTPase"/>
</dbReference>
<dbReference type="GO" id="GO:0005524">
    <property type="term" value="F:ATP binding"/>
    <property type="evidence" value="ECO:0007669"/>
    <property type="project" value="UniProtKB-KW"/>
</dbReference>
<dbReference type="AlphaFoldDB" id="A0A8H3W1Y9"/>
<feature type="transmembrane region" description="Helical" evidence="9">
    <location>
        <begin position="211"/>
        <end position="228"/>
    </location>
</feature>
<dbReference type="GO" id="GO:0005886">
    <property type="term" value="C:plasma membrane"/>
    <property type="evidence" value="ECO:0007669"/>
    <property type="project" value="UniProtKB-SubCell"/>
</dbReference>
<comment type="subcellular location">
    <subcellularLocation>
        <location evidence="1">Cell membrane</location>
        <topology evidence="1">Multi-pass membrane protein</topology>
    </subcellularLocation>
</comment>
<dbReference type="SMART" id="SM00382">
    <property type="entry name" value="AAA"/>
    <property type="match status" value="1"/>
</dbReference>
<evidence type="ECO:0000256" key="9">
    <source>
        <dbReference type="SAM" id="Phobius"/>
    </source>
</evidence>
<dbReference type="FunFam" id="3.40.50.300:FF:000854">
    <property type="entry name" value="Multidrug ABC transporter ATP-binding protein"/>
    <property type="match status" value="1"/>
</dbReference>
<dbReference type="Proteomes" id="UP000434172">
    <property type="component" value="Unassembled WGS sequence"/>
</dbReference>
<dbReference type="InterPro" id="IPR036640">
    <property type="entry name" value="ABC1_TM_sf"/>
</dbReference>
<dbReference type="InterPro" id="IPR039421">
    <property type="entry name" value="Type_1_exporter"/>
</dbReference>
<dbReference type="Pfam" id="PF00664">
    <property type="entry name" value="ABC_membrane"/>
    <property type="match status" value="1"/>
</dbReference>
<evidence type="ECO:0000259" key="10">
    <source>
        <dbReference type="PROSITE" id="PS50893"/>
    </source>
</evidence>
<evidence type="ECO:0000256" key="5">
    <source>
        <dbReference type="ARBA" id="ARBA00022741"/>
    </source>
</evidence>
<keyword evidence="6" id="KW-0067">ATP-binding</keyword>
<feature type="domain" description="ABC transmembrane type-1" evidence="11">
    <location>
        <begin position="212"/>
        <end position="494"/>
    </location>
</feature>
<evidence type="ECO:0000256" key="8">
    <source>
        <dbReference type="ARBA" id="ARBA00023136"/>
    </source>
</evidence>
<evidence type="ECO:0000256" key="7">
    <source>
        <dbReference type="ARBA" id="ARBA00022989"/>
    </source>
</evidence>
<organism evidence="12 13">
    <name type="scientific">Colletotrichum asianum</name>
    <dbReference type="NCBI Taxonomy" id="702518"/>
    <lineage>
        <taxon>Eukaryota</taxon>
        <taxon>Fungi</taxon>
        <taxon>Dikarya</taxon>
        <taxon>Ascomycota</taxon>
        <taxon>Pezizomycotina</taxon>
        <taxon>Sordariomycetes</taxon>
        <taxon>Hypocreomycetidae</taxon>
        <taxon>Glomerellales</taxon>
        <taxon>Glomerellaceae</taxon>
        <taxon>Colletotrichum</taxon>
        <taxon>Colletotrichum gloeosporioides species complex</taxon>
    </lineage>
</organism>
<evidence type="ECO:0000256" key="2">
    <source>
        <dbReference type="ARBA" id="ARBA00022448"/>
    </source>
</evidence>
<evidence type="ECO:0000256" key="3">
    <source>
        <dbReference type="ARBA" id="ARBA00022475"/>
    </source>
</evidence>
<keyword evidence="5" id="KW-0547">Nucleotide-binding</keyword>
<keyword evidence="7 9" id="KW-1133">Transmembrane helix</keyword>
<accession>A0A8H3W1Y9</accession>
<dbReference type="SUPFAM" id="SSF90123">
    <property type="entry name" value="ABC transporter transmembrane region"/>
    <property type="match status" value="1"/>
</dbReference>
<feature type="transmembrane region" description="Helical" evidence="9">
    <location>
        <begin position="37"/>
        <end position="59"/>
    </location>
</feature>
<keyword evidence="2" id="KW-0813">Transport</keyword>
<proteinExistence type="predicted"/>
<dbReference type="GO" id="GO:0016887">
    <property type="term" value="F:ATP hydrolysis activity"/>
    <property type="evidence" value="ECO:0007669"/>
    <property type="project" value="InterPro"/>
</dbReference>
<evidence type="ECO:0000256" key="1">
    <source>
        <dbReference type="ARBA" id="ARBA00004651"/>
    </source>
</evidence>
<reference evidence="12 13" key="1">
    <citation type="submission" date="2019-12" db="EMBL/GenBank/DDBJ databases">
        <title>A genome sequence resource for the geographically widespread anthracnose pathogen Colletotrichum asianum.</title>
        <authorList>
            <person name="Meng Y."/>
        </authorList>
    </citation>
    <scope>NUCLEOTIDE SEQUENCE [LARGE SCALE GENOMIC DNA]</scope>
    <source>
        <strain evidence="12 13">ICMP 18580</strain>
    </source>
</reference>
<protein>
    <submittedName>
        <fullName evidence="12">ABC transporter</fullName>
    </submittedName>
</protein>
<evidence type="ECO:0000313" key="13">
    <source>
        <dbReference type="Proteomes" id="UP000434172"/>
    </source>
</evidence>
<dbReference type="InterPro" id="IPR003593">
    <property type="entry name" value="AAA+_ATPase"/>
</dbReference>
<evidence type="ECO:0000259" key="11">
    <source>
        <dbReference type="PROSITE" id="PS50929"/>
    </source>
</evidence>
<dbReference type="PROSITE" id="PS50929">
    <property type="entry name" value="ABC_TM1F"/>
    <property type="match status" value="1"/>
</dbReference>
<dbReference type="GO" id="GO:0140359">
    <property type="term" value="F:ABC-type transporter activity"/>
    <property type="evidence" value="ECO:0007669"/>
    <property type="project" value="InterPro"/>
</dbReference>